<evidence type="ECO:0000313" key="1">
    <source>
        <dbReference type="EMBL" id="PVY85303.1"/>
    </source>
</evidence>
<evidence type="ECO:0000313" key="2">
    <source>
        <dbReference type="Proteomes" id="UP000245433"/>
    </source>
</evidence>
<reference evidence="1 2" key="1">
    <citation type="submission" date="2018-04" db="EMBL/GenBank/DDBJ databases">
        <title>Genomic Encyclopedia of Type Strains, Phase IV (KMG-IV): sequencing the most valuable type-strain genomes for metagenomic binning, comparative biology and taxonomic classification.</title>
        <authorList>
            <person name="Goeker M."/>
        </authorList>
    </citation>
    <scope>NUCLEOTIDE SEQUENCE [LARGE SCALE GENOMIC DNA]</scope>
    <source>
        <strain evidence="1 2">DSM 28795</strain>
    </source>
</reference>
<dbReference type="OrthoDB" id="2361671at2"/>
<sequence length="67" mass="8073">MQNFYDVLKYLKRFGVYIHVGKRLWDIEMAALEVDNLYKAGVLPEKEYAQMKLVLAREHRLEERNDD</sequence>
<protein>
    <submittedName>
        <fullName evidence="1">Uncharacterized protein YqgQ</fullName>
    </submittedName>
</protein>
<dbReference type="EMBL" id="QEKT01000002">
    <property type="protein sequence ID" value="PVY85303.1"/>
    <property type="molecule type" value="Genomic_DNA"/>
</dbReference>
<comment type="caution">
    <text evidence="1">The sequence shown here is derived from an EMBL/GenBank/DDBJ whole genome shotgun (WGS) entry which is preliminary data.</text>
</comment>
<organism evidence="1 2">
    <name type="scientific">Convivina intestini</name>
    <dbReference type="NCBI Taxonomy" id="1505726"/>
    <lineage>
        <taxon>Bacteria</taxon>
        <taxon>Bacillati</taxon>
        <taxon>Bacillota</taxon>
        <taxon>Bacilli</taxon>
        <taxon>Lactobacillales</taxon>
        <taxon>Lactobacillaceae</taxon>
        <taxon>Convivina</taxon>
    </lineage>
</organism>
<keyword evidence="2" id="KW-1185">Reference proteome</keyword>
<dbReference type="InterPro" id="IPR009256">
    <property type="entry name" value="YqgQ-like"/>
</dbReference>
<dbReference type="InterPro" id="IPR023164">
    <property type="entry name" value="YqgQ-like_sf"/>
</dbReference>
<dbReference type="Pfam" id="PF06014">
    <property type="entry name" value="YqgQ-like"/>
    <property type="match status" value="1"/>
</dbReference>
<dbReference type="Proteomes" id="UP000245433">
    <property type="component" value="Unassembled WGS sequence"/>
</dbReference>
<dbReference type="RefSeq" id="WP_089938203.1">
    <property type="nucleotide sequence ID" value="NZ_CAKOEW010000001.1"/>
</dbReference>
<dbReference type="Gene3D" id="1.10.287.760">
    <property type="entry name" value="YqgQ-like"/>
    <property type="match status" value="1"/>
</dbReference>
<name>A0A2U1DC86_9LACO</name>
<dbReference type="SUPFAM" id="SSF158379">
    <property type="entry name" value="YqgQ-like"/>
    <property type="match status" value="1"/>
</dbReference>
<dbReference type="AlphaFoldDB" id="A0A2U1DC86"/>
<accession>A0A2U1DC86</accession>
<proteinExistence type="predicted"/>
<gene>
    <name evidence="1" type="ORF">C7384_102123</name>
</gene>